<dbReference type="AlphaFoldDB" id="A0A519BCA9"/>
<keyword evidence="1" id="KW-0812">Transmembrane</keyword>
<reference evidence="2 3" key="1">
    <citation type="submission" date="2019-01" db="EMBL/GenBank/DDBJ databases">
        <title>Insights into ecological role of a new deltaproteobacterial order Candidatus Sinidesulfobacterales (Sva0485) by metagenomics and metatranscriptomics.</title>
        <authorList>
            <person name="Tan S."/>
            <person name="Liu J."/>
            <person name="Fang Y."/>
            <person name="Hedlund B.P."/>
            <person name="Lian Z.H."/>
            <person name="Huang L.Y."/>
            <person name="Li J.T."/>
            <person name="Huang L.N."/>
            <person name="Li W.J."/>
            <person name="Jiang H.C."/>
            <person name="Dong H.L."/>
            <person name="Shu W.S."/>
        </authorList>
    </citation>
    <scope>NUCLEOTIDE SEQUENCE [LARGE SCALE GENOMIC DNA]</scope>
    <source>
        <strain evidence="2">AP3</strain>
    </source>
</reference>
<name>A0A519BCA9_9DELT</name>
<evidence type="ECO:0008006" key="4">
    <source>
        <dbReference type="Google" id="ProtNLM"/>
    </source>
</evidence>
<keyword evidence="1" id="KW-0472">Membrane</keyword>
<dbReference type="EMBL" id="SGBD01000001">
    <property type="protein sequence ID" value="RZD14874.1"/>
    <property type="molecule type" value="Genomic_DNA"/>
</dbReference>
<feature type="transmembrane region" description="Helical" evidence="1">
    <location>
        <begin position="52"/>
        <end position="72"/>
    </location>
</feature>
<proteinExistence type="predicted"/>
<evidence type="ECO:0000313" key="3">
    <source>
        <dbReference type="Proteomes" id="UP000320813"/>
    </source>
</evidence>
<sequence length="155" mass="17866">MLANNFNNFNKIGIFPNLSLITLIYLSAYLDVYPGVILSYLLFYIYGSMTALNPAVFSLAGVVSYSVSYVLWRKVSTENSMNEILITFFSSIIYYLILFLIVFYSIGIHFNYLNFFLLYSLPASITTSLISPLIFLVFKKIGYKIFLKRNKIIFD</sequence>
<feature type="transmembrane region" description="Helical" evidence="1">
    <location>
        <begin position="84"/>
        <end position="106"/>
    </location>
</feature>
<organism evidence="2 3">
    <name type="scientific">Candidatus Acidulodesulfobacterium ferriphilum</name>
    <dbReference type="NCBI Taxonomy" id="2597223"/>
    <lineage>
        <taxon>Bacteria</taxon>
        <taxon>Deltaproteobacteria</taxon>
        <taxon>Candidatus Acidulodesulfobacterales</taxon>
        <taxon>Candidatus Acidulodesulfobacterium</taxon>
    </lineage>
</organism>
<keyword evidence="1" id="KW-1133">Transmembrane helix</keyword>
<dbReference type="Proteomes" id="UP000320813">
    <property type="component" value="Unassembled WGS sequence"/>
</dbReference>
<evidence type="ECO:0000313" key="2">
    <source>
        <dbReference type="EMBL" id="RZD14874.1"/>
    </source>
</evidence>
<protein>
    <recommendedName>
        <fullName evidence="4">Rod shape-determining protein MreD</fullName>
    </recommendedName>
</protein>
<evidence type="ECO:0000256" key="1">
    <source>
        <dbReference type="SAM" id="Phobius"/>
    </source>
</evidence>
<feature type="transmembrane region" description="Helical" evidence="1">
    <location>
        <begin position="20"/>
        <end position="46"/>
    </location>
</feature>
<feature type="transmembrane region" description="Helical" evidence="1">
    <location>
        <begin position="112"/>
        <end position="138"/>
    </location>
</feature>
<accession>A0A519BCA9</accession>
<comment type="caution">
    <text evidence="2">The sequence shown here is derived from an EMBL/GenBank/DDBJ whole genome shotgun (WGS) entry which is preliminary data.</text>
</comment>
<gene>
    <name evidence="2" type="ORF">EVJ47_00900</name>
</gene>